<organism evidence="1 2">
    <name type="scientific">Metallosphaera yellowstonensis MK1</name>
    <dbReference type="NCBI Taxonomy" id="671065"/>
    <lineage>
        <taxon>Archaea</taxon>
        <taxon>Thermoproteota</taxon>
        <taxon>Thermoprotei</taxon>
        <taxon>Sulfolobales</taxon>
        <taxon>Sulfolobaceae</taxon>
        <taxon>Metallosphaera</taxon>
    </lineage>
</organism>
<evidence type="ECO:0000313" key="1">
    <source>
        <dbReference type="EMBL" id="EHP71089.1"/>
    </source>
</evidence>
<name>H2C4Z8_9CREN</name>
<dbReference type="EMBL" id="JH597761">
    <property type="protein sequence ID" value="EHP71089.1"/>
    <property type="molecule type" value="Genomic_DNA"/>
</dbReference>
<sequence>MAECEEYLRKGDPVQASEKAHMVAEELVKALSEKFGLPEHDQASNENRWYTQWLVSASNKLAERLGSWVI</sequence>
<gene>
    <name evidence="1" type="ORF">MetMK1DRAFT_00015930</name>
</gene>
<dbReference type="AlphaFoldDB" id="H2C4Z8"/>
<protein>
    <submittedName>
        <fullName evidence="1">Archaeal PaREP1/PaREP8 family</fullName>
    </submittedName>
</protein>
<dbReference type="HOGENOM" id="CLU_178223_0_0_2"/>
<dbReference type="PANTHER" id="PTHR34237:SF4">
    <property type="entry name" value="PAREP1 FAMILY PROTEIN"/>
    <property type="match status" value="1"/>
</dbReference>
<dbReference type="PANTHER" id="PTHR34237">
    <property type="entry name" value="PAREP8-RELATED"/>
    <property type="match status" value="1"/>
</dbReference>
<dbReference type="Proteomes" id="UP000003980">
    <property type="component" value="Unassembled WGS sequence"/>
</dbReference>
<reference evidence="1 2" key="1">
    <citation type="submission" date="2012-01" db="EMBL/GenBank/DDBJ databases">
        <title>Improved High-Quality Draft sequence of Metallosphaera yellowstonensis MK1.</title>
        <authorList>
            <consortium name="US DOE Joint Genome Institute"/>
            <person name="Lucas S."/>
            <person name="Han J."/>
            <person name="Cheng J.-F."/>
            <person name="Goodwin L."/>
            <person name="Pitluck S."/>
            <person name="Peters L."/>
            <person name="Teshima H."/>
            <person name="Detter J.C."/>
            <person name="Han C."/>
            <person name="Tapia R."/>
            <person name="Land M."/>
            <person name="Hauser L."/>
            <person name="Kyrpides N."/>
            <person name="Kozubal M."/>
            <person name="Macur R.E."/>
            <person name="Jay Z."/>
            <person name="Inskeep W."/>
            <person name="Woyke T."/>
        </authorList>
    </citation>
    <scope>NUCLEOTIDE SEQUENCE [LARGE SCALE GENOMIC DNA]</scope>
    <source>
        <strain evidence="1 2">MK1</strain>
    </source>
</reference>
<dbReference type="Gene3D" id="1.20.120.330">
    <property type="entry name" value="Nucleotidyltransferases domain 2"/>
    <property type="match status" value="1"/>
</dbReference>
<evidence type="ECO:0000313" key="2">
    <source>
        <dbReference type="Proteomes" id="UP000003980"/>
    </source>
</evidence>
<accession>H2C4Z8</accession>
<keyword evidence="2" id="KW-1185">Reference proteome</keyword>
<proteinExistence type="predicted"/>
<dbReference type="Pfam" id="PF05942">
    <property type="entry name" value="PaREP1"/>
    <property type="match status" value="1"/>
</dbReference>
<dbReference type="InterPro" id="IPR010268">
    <property type="entry name" value="PaREP1"/>
</dbReference>
<dbReference type="eggNOG" id="arCOG03721">
    <property type="taxonomic scope" value="Archaea"/>
</dbReference>